<reference evidence="1 2" key="1">
    <citation type="submission" date="2023-08" db="EMBL/GenBank/DDBJ databases">
        <title>A Necator americanus chromosomal reference genome.</title>
        <authorList>
            <person name="Ilik V."/>
            <person name="Petrzelkova K.J."/>
            <person name="Pardy F."/>
            <person name="Fuh T."/>
            <person name="Niatou-Singa F.S."/>
            <person name="Gouil Q."/>
            <person name="Baker L."/>
            <person name="Ritchie M.E."/>
            <person name="Jex A.R."/>
            <person name="Gazzola D."/>
            <person name="Li H."/>
            <person name="Toshio Fujiwara R."/>
            <person name="Zhan B."/>
            <person name="Aroian R.V."/>
            <person name="Pafco B."/>
            <person name="Schwarz E.M."/>
        </authorList>
    </citation>
    <scope>NUCLEOTIDE SEQUENCE [LARGE SCALE GENOMIC DNA]</scope>
    <source>
        <strain evidence="1 2">Aroian</strain>
        <tissue evidence="1">Whole animal</tissue>
    </source>
</reference>
<evidence type="ECO:0000313" key="2">
    <source>
        <dbReference type="Proteomes" id="UP001303046"/>
    </source>
</evidence>
<keyword evidence="2" id="KW-1185">Reference proteome</keyword>
<accession>A0ABR1CN66</accession>
<protein>
    <submittedName>
        <fullName evidence="1">Uncharacterized protein</fullName>
    </submittedName>
</protein>
<evidence type="ECO:0000313" key="1">
    <source>
        <dbReference type="EMBL" id="KAK6739794.1"/>
    </source>
</evidence>
<organism evidence="1 2">
    <name type="scientific">Necator americanus</name>
    <name type="common">Human hookworm</name>
    <dbReference type="NCBI Taxonomy" id="51031"/>
    <lineage>
        <taxon>Eukaryota</taxon>
        <taxon>Metazoa</taxon>
        <taxon>Ecdysozoa</taxon>
        <taxon>Nematoda</taxon>
        <taxon>Chromadorea</taxon>
        <taxon>Rhabditida</taxon>
        <taxon>Rhabditina</taxon>
        <taxon>Rhabditomorpha</taxon>
        <taxon>Strongyloidea</taxon>
        <taxon>Ancylostomatidae</taxon>
        <taxon>Bunostominae</taxon>
        <taxon>Necator</taxon>
    </lineage>
</organism>
<gene>
    <name evidence="1" type="primary">Necator_chrIII.g9112</name>
    <name evidence="1" type="ORF">RB195_008347</name>
</gene>
<sequence>MLECMDSIKDWRMTEGRQELLGYFILREPAIATVPRFWKLPRNFAEPRLATKSSTGGLCIICFIHD</sequence>
<proteinExistence type="predicted"/>
<dbReference type="Proteomes" id="UP001303046">
    <property type="component" value="Unassembled WGS sequence"/>
</dbReference>
<name>A0ABR1CN66_NECAM</name>
<comment type="caution">
    <text evidence="1">The sequence shown here is derived from an EMBL/GenBank/DDBJ whole genome shotgun (WGS) entry which is preliminary data.</text>
</comment>
<dbReference type="EMBL" id="JAVFWL010000003">
    <property type="protein sequence ID" value="KAK6739794.1"/>
    <property type="molecule type" value="Genomic_DNA"/>
</dbReference>